<evidence type="ECO:0000256" key="1">
    <source>
        <dbReference type="ARBA" id="ARBA00023002"/>
    </source>
</evidence>
<dbReference type="EMBL" id="QRCM01000001">
    <property type="protein sequence ID" value="TXG90972.1"/>
    <property type="molecule type" value="Genomic_DNA"/>
</dbReference>
<evidence type="ECO:0000313" key="2">
    <source>
        <dbReference type="EMBL" id="TXG90972.1"/>
    </source>
</evidence>
<comment type="caution">
    <text evidence="2">The sequence shown here is derived from an EMBL/GenBank/DDBJ whole genome shotgun (WGS) entry which is preliminary data.</text>
</comment>
<gene>
    <name evidence="2" type="ORF">DW322_13010</name>
</gene>
<reference evidence="2 3" key="1">
    <citation type="submission" date="2018-07" db="EMBL/GenBank/DDBJ databases">
        <title>Genome sequence of Rhodococcus rhodnii ATCC 35071 from Rhodnius prolixus.</title>
        <authorList>
            <person name="Patel V."/>
            <person name="Vogel K.J."/>
        </authorList>
    </citation>
    <scope>NUCLEOTIDE SEQUENCE [LARGE SCALE GENOMIC DNA]</scope>
    <source>
        <strain evidence="2 3">ATCC 35071</strain>
    </source>
</reference>
<proteinExistence type="predicted"/>
<accession>A0A6P2CF38</accession>
<sequence>MMNFANVDGVVVSTDHWIGGQRVSSARRFDDRSPIDGTLLARVSRGSAADAGLALDAATN</sequence>
<dbReference type="AlphaFoldDB" id="A0A6P2CF38"/>
<dbReference type="SUPFAM" id="SSF53720">
    <property type="entry name" value="ALDH-like"/>
    <property type="match status" value="1"/>
</dbReference>
<name>A0A6P2CF38_9NOCA</name>
<dbReference type="GO" id="GO:0016491">
    <property type="term" value="F:oxidoreductase activity"/>
    <property type="evidence" value="ECO:0007669"/>
    <property type="project" value="UniProtKB-KW"/>
</dbReference>
<dbReference type="Gene3D" id="3.40.605.10">
    <property type="entry name" value="Aldehyde Dehydrogenase, Chain A, domain 1"/>
    <property type="match status" value="1"/>
</dbReference>
<keyword evidence="1" id="KW-0560">Oxidoreductase</keyword>
<organism evidence="2 3">
    <name type="scientific">Rhodococcus rhodnii</name>
    <dbReference type="NCBI Taxonomy" id="38312"/>
    <lineage>
        <taxon>Bacteria</taxon>
        <taxon>Bacillati</taxon>
        <taxon>Actinomycetota</taxon>
        <taxon>Actinomycetes</taxon>
        <taxon>Mycobacteriales</taxon>
        <taxon>Nocardiaceae</taxon>
        <taxon>Rhodococcus</taxon>
    </lineage>
</organism>
<dbReference type="InterPro" id="IPR016162">
    <property type="entry name" value="Ald_DH_N"/>
</dbReference>
<dbReference type="Proteomes" id="UP000471120">
    <property type="component" value="Unassembled WGS sequence"/>
</dbReference>
<protein>
    <submittedName>
        <fullName evidence="2">Uncharacterized protein</fullName>
    </submittedName>
</protein>
<dbReference type="InterPro" id="IPR016161">
    <property type="entry name" value="Ald_DH/histidinol_DH"/>
</dbReference>
<evidence type="ECO:0000313" key="3">
    <source>
        <dbReference type="Proteomes" id="UP000471120"/>
    </source>
</evidence>
<dbReference type="RefSeq" id="WP_010839872.1">
    <property type="nucleotide sequence ID" value="NZ_QRCM01000001.1"/>
</dbReference>